<feature type="region of interest" description="Disordered" evidence="4">
    <location>
        <begin position="1"/>
        <end position="69"/>
    </location>
</feature>
<evidence type="ECO:0000256" key="2">
    <source>
        <dbReference type="ARBA" id="ARBA00007643"/>
    </source>
</evidence>
<sequence>VQMEGDDSSNQQIVFRKPKKKIEVRRKKEDEEEGDDDGVKKLEDVKELQKSRERKNGLNSLESAVGKERAAQISSGEGFSMGAGGLVLTGQQRAKLEAAGIEAGMREQFEKETMLRDEDEELRKFIEAGIAGDRKSEASSGATHRPQETEILMRAAAKMAGVRSNEEKELLSNQMLAGIPEVNLGINARMSNIVATEAKKKELLEKAMRKAAGLPEPEPKEEPDKKRRRGNFQSRR</sequence>
<keyword evidence="3" id="KW-0539">Nucleus</keyword>
<feature type="region of interest" description="Disordered" evidence="4">
    <location>
        <begin position="205"/>
        <end position="236"/>
    </location>
</feature>
<keyword evidence="6" id="KW-1185">Reference proteome</keyword>
<evidence type="ECO:0000256" key="3">
    <source>
        <dbReference type="ARBA" id="ARBA00023242"/>
    </source>
</evidence>
<comment type="similarity">
    <text evidence="2">Belongs to the TLS1 family.</text>
</comment>
<feature type="compositionally biased region" description="Basic and acidic residues" evidence="4">
    <location>
        <begin position="128"/>
        <end position="137"/>
    </location>
</feature>
<feature type="compositionally biased region" description="Basic residues" evidence="4">
    <location>
        <begin position="16"/>
        <end position="25"/>
    </location>
</feature>
<comment type="caution">
    <text evidence="5">The sequence shown here is derived from an EMBL/GenBank/DDBJ whole genome shotgun (WGS) entry which is preliminary data.</text>
</comment>
<dbReference type="AlphaFoldDB" id="A0AAN5CYX6"/>
<name>A0AAN5CYX6_9BILA</name>
<proteinExistence type="inferred from homology"/>
<evidence type="ECO:0000313" key="5">
    <source>
        <dbReference type="EMBL" id="GMR53306.1"/>
    </source>
</evidence>
<reference evidence="6" key="1">
    <citation type="submission" date="2022-10" db="EMBL/GenBank/DDBJ databases">
        <title>Genome assembly of Pristionchus species.</title>
        <authorList>
            <person name="Yoshida K."/>
            <person name="Sommer R.J."/>
        </authorList>
    </citation>
    <scope>NUCLEOTIDE SEQUENCE [LARGE SCALE GENOMIC DNA]</scope>
    <source>
        <strain evidence="6">RS5460</strain>
    </source>
</reference>
<protein>
    <submittedName>
        <fullName evidence="5">Uncharacterized protein</fullName>
    </submittedName>
</protein>
<organism evidence="5 6">
    <name type="scientific">Pristionchus mayeri</name>
    <dbReference type="NCBI Taxonomy" id="1317129"/>
    <lineage>
        <taxon>Eukaryota</taxon>
        <taxon>Metazoa</taxon>
        <taxon>Ecdysozoa</taxon>
        <taxon>Nematoda</taxon>
        <taxon>Chromadorea</taxon>
        <taxon>Rhabditida</taxon>
        <taxon>Rhabditina</taxon>
        <taxon>Diplogasteromorpha</taxon>
        <taxon>Diplogasteroidea</taxon>
        <taxon>Neodiplogasteridae</taxon>
        <taxon>Pristionchus</taxon>
    </lineage>
</organism>
<dbReference type="PANTHER" id="PTHR13486">
    <property type="entry name" value="TELOMERE LENGTH AND SILENCING PROTEIN 1 TLS1 FAMILY MEMBER"/>
    <property type="match status" value="1"/>
</dbReference>
<dbReference type="EMBL" id="BTRK01000005">
    <property type="protein sequence ID" value="GMR53306.1"/>
    <property type="molecule type" value="Genomic_DNA"/>
</dbReference>
<dbReference type="Proteomes" id="UP001328107">
    <property type="component" value="Unassembled WGS sequence"/>
</dbReference>
<dbReference type="GO" id="GO:0005681">
    <property type="term" value="C:spliceosomal complex"/>
    <property type="evidence" value="ECO:0007669"/>
    <property type="project" value="TreeGrafter"/>
</dbReference>
<evidence type="ECO:0000256" key="1">
    <source>
        <dbReference type="ARBA" id="ARBA00004123"/>
    </source>
</evidence>
<feature type="region of interest" description="Disordered" evidence="4">
    <location>
        <begin position="128"/>
        <end position="148"/>
    </location>
</feature>
<feature type="compositionally biased region" description="Basic residues" evidence="4">
    <location>
        <begin position="226"/>
        <end position="236"/>
    </location>
</feature>
<evidence type="ECO:0000256" key="4">
    <source>
        <dbReference type="SAM" id="MobiDB-lite"/>
    </source>
</evidence>
<accession>A0AAN5CYX6</accession>
<evidence type="ECO:0000313" key="6">
    <source>
        <dbReference type="Proteomes" id="UP001328107"/>
    </source>
</evidence>
<feature type="compositionally biased region" description="Basic and acidic residues" evidence="4">
    <location>
        <begin position="37"/>
        <end position="56"/>
    </location>
</feature>
<dbReference type="Pfam" id="PF07052">
    <property type="entry name" value="Hep_59"/>
    <property type="match status" value="1"/>
</dbReference>
<comment type="subcellular location">
    <subcellularLocation>
        <location evidence="1">Nucleus</location>
    </subcellularLocation>
</comment>
<dbReference type="InterPro" id="IPR010756">
    <property type="entry name" value="Tls1-like"/>
</dbReference>
<feature type="non-terminal residue" evidence="5">
    <location>
        <position position="1"/>
    </location>
</feature>
<dbReference type="PANTHER" id="PTHR13486:SF2">
    <property type="entry name" value="SPLICING FACTOR C9ORF78"/>
    <property type="match status" value="1"/>
</dbReference>
<dbReference type="GO" id="GO:0000398">
    <property type="term" value="P:mRNA splicing, via spliceosome"/>
    <property type="evidence" value="ECO:0007669"/>
    <property type="project" value="TreeGrafter"/>
</dbReference>
<gene>
    <name evidence="5" type="ORF">PMAYCL1PPCAC_23501</name>
</gene>